<reference evidence="3" key="1">
    <citation type="submission" date="2015-06" db="EMBL/GenBank/DDBJ databases">
        <title>New insights into the roles of widespread benthic archaea in carbon and nitrogen cycling.</title>
        <authorList>
            <person name="Lazar C.S."/>
            <person name="Baker B.J."/>
            <person name="Seitz K.W."/>
            <person name="Hyde A.S."/>
            <person name="Dick G.J."/>
            <person name="Hinrichs K.-U."/>
            <person name="Teske A.P."/>
        </authorList>
    </citation>
    <scope>NUCLEOTIDE SEQUENCE [LARGE SCALE GENOMIC DNA]</scope>
</reference>
<organism evidence="2 3">
    <name type="scientific">miscellaneous Crenarchaeota group-1 archaeon SG8-32-3</name>
    <dbReference type="NCBI Taxonomy" id="1685125"/>
    <lineage>
        <taxon>Archaea</taxon>
        <taxon>Candidatus Bathyarchaeota</taxon>
        <taxon>MCG-1</taxon>
    </lineage>
</organism>
<accession>A0A0M0BTA0</accession>
<keyword evidence="1" id="KW-1133">Transmembrane helix</keyword>
<evidence type="ECO:0000256" key="1">
    <source>
        <dbReference type="SAM" id="Phobius"/>
    </source>
</evidence>
<gene>
    <name evidence="2" type="ORF">AC478_02060</name>
</gene>
<evidence type="ECO:0000313" key="2">
    <source>
        <dbReference type="EMBL" id="KON31842.1"/>
    </source>
</evidence>
<evidence type="ECO:0000313" key="3">
    <source>
        <dbReference type="Proteomes" id="UP000054016"/>
    </source>
</evidence>
<dbReference type="EMBL" id="LFWV01000022">
    <property type="protein sequence ID" value="KON31842.1"/>
    <property type="molecule type" value="Genomic_DNA"/>
</dbReference>
<feature type="transmembrane region" description="Helical" evidence="1">
    <location>
        <begin position="6"/>
        <end position="27"/>
    </location>
</feature>
<keyword evidence="1" id="KW-0472">Membrane</keyword>
<protein>
    <submittedName>
        <fullName evidence="2">Uncharacterized protein</fullName>
    </submittedName>
</protein>
<keyword evidence="1" id="KW-0812">Transmembrane</keyword>
<name>A0A0M0BTA0_9ARCH</name>
<sequence>MDQKTIAIVVIAVVIVAVIGGAAYWMLGTGTTEPEPTPTPTPVGIEGASSLEFVVSATEGESAGTAKYYAKNIGTDDMMIRIEFVMDPENLIYIVNGATEESWGYEGGAWVDYSDTYADQWAMWEPVYQAYVDQLSTWTSGDWTYTDSGGATVTISYITVNPTLEDSFFEGGA</sequence>
<proteinExistence type="predicted"/>
<dbReference type="AlphaFoldDB" id="A0A0M0BTA0"/>
<comment type="caution">
    <text evidence="2">The sequence shown here is derived from an EMBL/GenBank/DDBJ whole genome shotgun (WGS) entry which is preliminary data.</text>
</comment>
<dbReference type="Proteomes" id="UP000054016">
    <property type="component" value="Unassembled WGS sequence"/>
</dbReference>